<sequence length="246" mass="26160">MKLYKKLLPAAMLLGVSLTLTACGQNNDNGKSSNASSSTNVSSSSQSSSVSESSQSSSASSSASATMNSKLGDAKVPANDGSKSNGSADTKTHGNKDNFNIDYKNGGQVYATYTKHTYNSNDEAHQQIDNYQTSEDTKGLPTIDLGYNIQGSKDQGAGQIYIHWNMGNWSMSTHGNNVDENSNDAQKEAVKAVKFLQSNTLPAPQNRGVITLDGSDNQVKWQEQNAVYTVKATTADAALRIATSIK</sequence>
<keyword evidence="2" id="KW-0732">Signal</keyword>
<dbReference type="AlphaFoldDB" id="A0A0R2AZQ6"/>
<dbReference type="EMBL" id="AYYQ01000003">
    <property type="protein sequence ID" value="KRM69595.1"/>
    <property type="molecule type" value="Genomic_DNA"/>
</dbReference>
<proteinExistence type="predicted"/>
<protein>
    <recommendedName>
        <fullName evidence="5">Lipoprotein</fullName>
    </recommendedName>
</protein>
<organism evidence="3 4">
    <name type="scientific">Apilactobacillus ozensis DSM 23829 = JCM 17196</name>
    <dbReference type="NCBI Taxonomy" id="1423781"/>
    <lineage>
        <taxon>Bacteria</taxon>
        <taxon>Bacillati</taxon>
        <taxon>Bacillota</taxon>
        <taxon>Bacilli</taxon>
        <taxon>Lactobacillales</taxon>
        <taxon>Lactobacillaceae</taxon>
        <taxon>Apilactobacillus</taxon>
    </lineage>
</organism>
<dbReference type="OrthoDB" id="2138638at2"/>
<accession>A0A0R2AZQ6</accession>
<dbReference type="PROSITE" id="PS51257">
    <property type="entry name" value="PROKAR_LIPOPROTEIN"/>
    <property type="match status" value="1"/>
</dbReference>
<reference evidence="3 4" key="1">
    <citation type="journal article" date="2015" name="Genome Announc.">
        <title>Expanding the biotechnology potential of lactobacilli through comparative genomics of 213 strains and associated genera.</title>
        <authorList>
            <person name="Sun Z."/>
            <person name="Harris H.M."/>
            <person name="McCann A."/>
            <person name="Guo C."/>
            <person name="Argimon S."/>
            <person name="Zhang W."/>
            <person name="Yang X."/>
            <person name="Jeffery I.B."/>
            <person name="Cooney J.C."/>
            <person name="Kagawa T.F."/>
            <person name="Liu W."/>
            <person name="Song Y."/>
            <person name="Salvetti E."/>
            <person name="Wrobel A."/>
            <person name="Rasinkangas P."/>
            <person name="Parkhill J."/>
            <person name="Rea M.C."/>
            <person name="O'Sullivan O."/>
            <person name="Ritari J."/>
            <person name="Douillard F.P."/>
            <person name="Paul Ross R."/>
            <person name="Yang R."/>
            <person name="Briner A.E."/>
            <person name="Felis G.E."/>
            <person name="de Vos W.M."/>
            <person name="Barrangou R."/>
            <person name="Klaenhammer T.R."/>
            <person name="Caufield P.W."/>
            <person name="Cui Y."/>
            <person name="Zhang H."/>
            <person name="O'Toole P.W."/>
        </authorList>
    </citation>
    <scope>NUCLEOTIDE SEQUENCE [LARGE SCALE GENOMIC DNA]</scope>
    <source>
        <strain evidence="3 4">DSM 23829</strain>
    </source>
</reference>
<name>A0A0R2AZQ6_9LACO</name>
<feature type="region of interest" description="Disordered" evidence="1">
    <location>
        <begin position="28"/>
        <end position="101"/>
    </location>
</feature>
<keyword evidence="4" id="KW-1185">Reference proteome</keyword>
<evidence type="ECO:0000313" key="4">
    <source>
        <dbReference type="Proteomes" id="UP000052012"/>
    </source>
</evidence>
<gene>
    <name evidence="3" type="ORF">FD06_GL001083</name>
</gene>
<feature type="compositionally biased region" description="Low complexity" evidence="1">
    <location>
        <begin position="32"/>
        <end position="66"/>
    </location>
</feature>
<dbReference type="STRING" id="1423781.FD06_GL001083"/>
<evidence type="ECO:0008006" key="5">
    <source>
        <dbReference type="Google" id="ProtNLM"/>
    </source>
</evidence>
<feature type="chain" id="PRO_5039110911" description="Lipoprotein" evidence="2">
    <location>
        <begin position="23"/>
        <end position="246"/>
    </location>
</feature>
<evidence type="ECO:0000256" key="2">
    <source>
        <dbReference type="SAM" id="SignalP"/>
    </source>
</evidence>
<feature type="signal peptide" evidence="2">
    <location>
        <begin position="1"/>
        <end position="22"/>
    </location>
</feature>
<evidence type="ECO:0000313" key="3">
    <source>
        <dbReference type="EMBL" id="KRM69595.1"/>
    </source>
</evidence>
<dbReference type="PATRIC" id="fig|1423781.4.peg.1123"/>
<dbReference type="RefSeq" id="WP_054657853.1">
    <property type="nucleotide sequence ID" value="NZ_AYYQ01000003.1"/>
</dbReference>
<comment type="caution">
    <text evidence="3">The sequence shown here is derived from an EMBL/GenBank/DDBJ whole genome shotgun (WGS) entry which is preliminary data.</text>
</comment>
<evidence type="ECO:0000256" key="1">
    <source>
        <dbReference type="SAM" id="MobiDB-lite"/>
    </source>
</evidence>
<dbReference type="Proteomes" id="UP000052012">
    <property type="component" value="Unassembled WGS sequence"/>
</dbReference>